<dbReference type="Proteomes" id="UP000828390">
    <property type="component" value="Unassembled WGS sequence"/>
</dbReference>
<evidence type="ECO:0000313" key="1">
    <source>
        <dbReference type="EMBL" id="KAH3742349.1"/>
    </source>
</evidence>
<accession>A0A9D4DCU4</accession>
<reference evidence="1" key="1">
    <citation type="journal article" date="2019" name="bioRxiv">
        <title>The Genome of the Zebra Mussel, Dreissena polymorpha: A Resource for Invasive Species Research.</title>
        <authorList>
            <person name="McCartney M.A."/>
            <person name="Auch B."/>
            <person name="Kono T."/>
            <person name="Mallez S."/>
            <person name="Zhang Y."/>
            <person name="Obille A."/>
            <person name="Becker A."/>
            <person name="Abrahante J.E."/>
            <person name="Garbe J."/>
            <person name="Badalamenti J.P."/>
            <person name="Herman A."/>
            <person name="Mangelson H."/>
            <person name="Liachko I."/>
            <person name="Sullivan S."/>
            <person name="Sone E.D."/>
            <person name="Koren S."/>
            <person name="Silverstein K.A.T."/>
            <person name="Beckman K.B."/>
            <person name="Gohl D.M."/>
        </authorList>
    </citation>
    <scope>NUCLEOTIDE SEQUENCE</scope>
    <source>
        <strain evidence="1">Duluth1</strain>
        <tissue evidence="1">Whole animal</tissue>
    </source>
</reference>
<name>A0A9D4DCU4_DREPO</name>
<reference evidence="1" key="2">
    <citation type="submission" date="2020-11" db="EMBL/GenBank/DDBJ databases">
        <authorList>
            <person name="McCartney M.A."/>
            <person name="Auch B."/>
            <person name="Kono T."/>
            <person name="Mallez S."/>
            <person name="Becker A."/>
            <person name="Gohl D.M."/>
            <person name="Silverstein K.A.T."/>
            <person name="Koren S."/>
            <person name="Bechman K.B."/>
            <person name="Herman A."/>
            <person name="Abrahante J.E."/>
            <person name="Garbe J."/>
        </authorList>
    </citation>
    <scope>NUCLEOTIDE SEQUENCE</scope>
    <source>
        <strain evidence="1">Duluth1</strain>
        <tissue evidence="1">Whole animal</tissue>
    </source>
</reference>
<organism evidence="1 2">
    <name type="scientific">Dreissena polymorpha</name>
    <name type="common">Zebra mussel</name>
    <name type="synonym">Mytilus polymorpha</name>
    <dbReference type="NCBI Taxonomy" id="45954"/>
    <lineage>
        <taxon>Eukaryota</taxon>
        <taxon>Metazoa</taxon>
        <taxon>Spiralia</taxon>
        <taxon>Lophotrochozoa</taxon>
        <taxon>Mollusca</taxon>
        <taxon>Bivalvia</taxon>
        <taxon>Autobranchia</taxon>
        <taxon>Heteroconchia</taxon>
        <taxon>Euheterodonta</taxon>
        <taxon>Imparidentia</taxon>
        <taxon>Neoheterodontei</taxon>
        <taxon>Myida</taxon>
        <taxon>Dreissenoidea</taxon>
        <taxon>Dreissenidae</taxon>
        <taxon>Dreissena</taxon>
    </lineage>
</organism>
<keyword evidence="2" id="KW-1185">Reference proteome</keyword>
<proteinExistence type="predicted"/>
<dbReference type="AlphaFoldDB" id="A0A9D4DCU4"/>
<protein>
    <submittedName>
        <fullName evidence="1">Uncharacterized protein</fullName>
    </submittedName>
</protein>
<evidence type="ECO:0000313" key="2">
    <source>
        <dbReference type="Proteomes" id="UP000828390"/>
    </source>
</evidence>
<comment type="caution">
    <text evidence="1">The sequence shown here is derived from an EMBL/GenBank/DDBJ whole genome shotgun (WGS) entry which is preliminary data.</text>
</comment>
<dbReference type="EMBL" id="JAIWYP010000011">
    <property type="protein sequence ID" value="KAH3742349.1"/>
    <property type="molecule type" value="Genomic_DNA"/>
</dbReference>
<sequence length="126" mass="14152">MTASASDMYDDENTDFHYHEISEIQIPITDIVTRSNTFIREAYDENEPTFVNSELSRQMISRTGMSLTSSGTGDTLNDTHEPITFLTLADVIAIESETDRTDVKSVRYESLDPTGQADKSQYTTLV</sequence>
<gene>
    <name evidence="1" type="ORF">DPMN_049090</name>
</gene>